<dbReference type="AlphaFoldDB" id="A0A1Y0IF49"/>
<dbReference type="InterPro" id="IPR050469">
    <property type="entry name" value="Diguanylate_Cyclase"/>
</dbReference>
<name>A0A1Y0IF49_9GAMM</name>
<keyword evidence="4" id="KW-0597">Phosphoprotein</keyword>
<dbReference type="OrthoDB" id="9812260at2"/>
<dbReference type="InterPro" id="IPR001789">
    <property type="entry name" value="Sig_transdc_resp-reg_receiver"/>
</dbReference>
<feature type="domain" description="Response regulatory" evidence="6">
    <location>
        <begin position="9"/>
        <end position="125"/>
    </location>
</feature>
<organism evidence="8 9">
    <name type="scientific">Oleiphilus messinensis</name>
    <dbReference type="NCBI Taxonomy" id="141451"/>
    <lineage>
        <taxon>Bacteria</taxon>
        <taxon>Pseudomonadati</taxon>
        <taxon>Pseudomonadota</taxon>
        <taxon>Gammaproteobacteria</taxon>
        <taxon>Oceanospirillales</taxon>
        <taxon>Oleiphilaceae</taxon>
        <taxon>Oleiphilus</taxon>
    </lineage>
</organism>
<feature type="region of interest" description="Disordered" evidence="5">
    <location>
        <begin position="310"/>
        <end position="331"/>
    </location>
</feature>
<feature type="modified residue" description="4-aspartylphosphate" evidence="4">
    <location>
        <position position="58"/>
    </location>
</feature>
<evidence type="ECO:0000256" key="1">
    <source>
        <dbReference type="ARBA" id="ARBA00001946"/>
    </source>
</evidence>
<evidence type="ECO:0000313" key="8">
    <source>
        <dbReference type="EMBL" id="ARU59091.1"/>
    </source>
</evidence>
<dbReference type="SMART" id="SM00267">
    <property type="entry name" value="GGDEF"/>
    <property type="match status" value="1"/>
</dbReference>
<dbReference type="Gene3D" id="3.40.50.2300">
    <property type="match status" value="1"/>
</dbReference>
<dbReference type="EMBL" id="CP021425">
    <property type="protein sequence ID" value="ARU59091.1"/>
    <property type="molecule type" value="Genomic_DNA"/>
</dbReference>
<dbReference type="Pfam" id="PF00990">
    <property type="entry name" value="GGDEF"/>
    <property type="match status" value="1"/>
</dbReference>
<dbReference type="Gene3D" id="3.30.70.270">
    <property type="match status" value="1"/>
</dbReference>
<dbReference type="NCBIfam" id="TIGR00254">
    <property type="entry name" value="GGDEF"/>
    <property type="match status" value="1"/>
</dbReference>
<comment type="cofactor">
    <cofactor evidence="1">
        <name>Mg(2+)</name>
        <dbReference type="ChEBI" id="CHEBI:18420"/>
    </cofactor>
</comment>
<evidence type="ECO:0000259" key="7">
    <source>
        <dbReference type="PROSITE" id="PS50887"/>
    </source>
</evidence>
<dbReference type="GO" id="GO:0052621">
    <property type="term" value="F:diguanylate cyclase activity"/>
    <property type="evidence" value="ECO:0007669"/>
    <property type="project" value="UniProtKB-EC"/>
</dbReference>
<sequence>MVTLDDQARVLIVDDDRISISVLNDILKQDYRIKVAINGAQALERITTPPKPDMVLLDVILPDINGFDICRQLKSNPATADIPIIFITSKDSELDEVRGLEIGAEDFIPKPIRPAIVKARVKHHMTLLRQKRRLEEMNREILELSRTDELTKLSNRRMFDEFFQQEWVRSQRSETPLGLLLIDIDHFKGYNDHFGHAAGDRCLQKVANLISYQVRRPPDLAARYGGEEFVCVLPDTPLEGVKKVGEAILNTIREAAIPHPNSKCAEITTLSLGGTSFLPKRHEVAQHMFEYVDQLLYQAKSRGRNRMVIEPFSSNTSEPPLSDATQPGVQK</sequence>
<dbReference type="SUPFAM" id="SSF52172">
    <property type="entry name" value="CheY-like"/>
    <property type="match status" value="1"/>
</dbReference>
<evidence type="ECO:0000313" key="9">
    <source>
        <dbReference type="Proteomes" id="UP000196027"/>
    </source>
</evidence>
<dbReference type="SUPFAM" id="SSF55073">
    <property type="entry name" value="Nucleotide cyclase"/>
    <property type="match status" value="1"/>
</dbReference>
<evidence type="ECO:0000256" key="5">
    <source>
        <dbReference type="SAM" id="MobiDB-lite"/>
    </source>
</evidence>
<dbReference type="GO" id="GO:0043709">
    <property type="term" value="P:cell adhesion involved in single-species biofilm formation"/>
    <property type="evidence" value="ECO:0007669"/>
    <property type="project" value="TreeGrafter"/>
</dbReference>
<dbReference type="GO" id="GO:0005886">
    <property type="term" value="C:plasma membrane"/>
    <property type="evidence" value="ECO:0007669"/>
    <property type="project" value="TreeGrafter"/>
</dbReference>
<dbReference type="GO" id="GO:1902201">
    <property type="term" value="P:negative regulation of bacterial-type flagellum-dependent cell motility"/>
    <property type="evidence" value="ECO:0007669"/>
    <property type="project" value="TreeGrafter"/>
</dbReference>
<dbReference type="PANTHER" id="PTHR45138">
    <property type="entry name" value="REGULATORY COMPONENTS OF SENSORY TRANSDUCTION SYSTEM"/>
    <property type="match status" value="1"/>
</dbReference>
<dbReference type="PANTHER" id="PTHR45138:SF9">
    <property type="entry name" value="DIGUANYLATE CYCLASE DGCM-RELATED"/>
    <property type="match status" value="1"/>
</dbReference>
<dbReference type="InterPro" id="IPR000160">
    <property type="entry name" value="GGDEF_dom"/>
</dbReference>
<accession>A0A1Y0IF49</accession>
<dbReference type="RefSeq" id="WP_087463800.1">
    <property type="nucleotide sequence ID" value="NZ_CP021425.1"/>
</dbReference>
<dbReference type="InterPro" id="IPR043128">
    <property type="entry name" value="Rev_trsase/Diguanyl_cyclase"/>
</dbReference>
<keyword evidence="9" id="KW-1185">Reference proteome</keyword>
<dbReference type="FunFam" id="3.30.70.270:FF:000001">
    <property type="entry name" value="Diguanylate cyclase domain protein"/>
    <property type="match status" value="1"/>
</dbReference>
<dbReference type="KEGG" id="ome:OLMES_5107"/>
<dbReference type="PROSITE" id="PS50110">
    <property type="entry name" value="RESPONSE_REGULATORY"/>
    <property type="match status" value="1"/>
</dbReference>
<dbReference type="InterPro" id="IPR011006">
    <property type="entry name" value="CheY-like_superfamily"/>
</dbReference>
<evidence type="ECO:0000256" key="3">
    <source>
        <dbReference type="ARBA" id="ARBA00034247"/>
    </source>
</evidence>
<evidence type="ECO:0000259" key="6">
    <source>
        <dbReference type="PROSITE" id="PS50110"/>
    </source>
</evidence>
<dbReference type="EC" id="2.7.7.65" evidence="2"/>
<evidence type="ECO:0000256" key="2">
    <source>
        <dbReference type="ARBA" id="ARBA00012528"/>
    </source>
</evidence>
<dbReference type="Pfam" id="PF00072">
    <property type="entry name" value="Response_reg"/>
    <property type="match status" value="1"/>
</dbReference>
<protein>
    <recommendedName>
        <fullName evidence="2">diguanylate cyclase</fullName>
        <ecNumber evidence="2">2.7.7.65</ecNumber>
    </recommendedName>
</protein>
<comment type="catalytic activity">
    <reaction evidence="3">
        <text>2 GTP = 3',3'-c-di-GMP + 2 diphosphate</text>
        <dbReference type="Rhea" id="RHEA:24898"/>
        <dbReference type="ChEBI" id="CHEBI:33019"/>
        <dbReference type="ChEBI" id="CHEBI:37565"/>
        <dbReference type="ChEBI" id="CHEBI:58805"/>
        <dbReference type="EC" id="2.7.7.65"/>
    </reaction>
</comment>
<dbReference type="PROSITE" id="PS50887">
    <property type="entry name" value="GGDEF"/>
    <property type="match status" value="1"/>
</dbReference>
<dbReference type="GO" id="GO:0000160">
    <property type="term" value="P:phosphorelay signal transduction system"/>
    <property type="evidence" value="ECO:0007669"/>
    <property type="project" value="InterPro"/>
</dbReference>
<dbReference type="SMART" id="SM00448">
    <property type="entry name" value="REC"/>
    <property type="match status" value="1"/>
</dbReference>
<dbReference type="Proteomes" id="UP000196027">
    <property type="component" value="Chromosome"/>
</dbReference>
<dbReference type="CDD" id="cd01949">
    <property type="entry name" value="GGDEF"/>
    <property type="match status" value="1"/>
</dbReference>
<reference evidence="8 9" key="1">
    <citation type="submission" date="2017-05" db="EMBL/GenBank/DDBJ databases">
        <title>Genomic insights into alkan degradation activity of Oleiphilus messinensis.</title>
        <authorList>
            <person name="Kozyavkin S.A."/>
            <person name="Slesarev A.I."/>
            <person name="Golyshin P.N."/>
            <person name="Korzhenkov A."/>
            <person name="Golyshina O.N."/>
            <person name="Toshchakov S.V."/>
        </authorList>
    </citation>
    <scope>NUCLEOTIDE SEQUENCE [LARGE SCALE GENOMIC DNA]</scope>
    <source>
        <strain evidence="8 9">ME102</strain>
    </source>
</reference>
<feature type="compositionally biased region" description="Polar residues" evidence="5">
    <location>
        <begin position="312"/>
        <end position="331"/>
    </location>
</feature>
<dbReference type="InterPro" id="IPR029787">
    <property type="entry name" value="Nucleotide_cyclase"/>
</dbReference>
<feature type="domain" description="GGDEF" evidence="7">
    <location>
        <begin position="175"/>
        <end position="312"/>
    </location>
</feature>
<gene>
    <name evidence="8" type="ORF">OLMES_5107</name>
</gene>
<proteinExistence type="predicted"/>
<evidence type="ECO:0000256" key="4">
    <source>
        <dbReference type="PROSITE-ProRule" id="PRU00169"/>
    </source>
</evidence>